<dbReference type="EMBL" id="JACWMY010000002">
    <property type="protein sequence ID" value="MBD1363159.1"/>
    <property type="molecule type" value="Genomic_DNA"/>
</dbReference>
<dbReference type="InterPro" id="IPR012944">
    <property type="entry name" value="SusD_RagB_dom"/>
</dbReference>
<evidence type="ECO:0000256" key="1">
    <source>
        <dbReference type="ARBA" id="ARBA00004442"/>
    </source>
</evidence>
<gene>
    <name evidence="8" type="ORF">IDJ77_04980</name>
</gene>
<evidence type="ECO:0000256" key="4">
    <source>
        <dbReference type="ARBA" id="ARBA00023136"/>
    </source>
</evidence>
<comment type="similarity">
    <text evidence="2">Belongs to the SusD family.</text>
</comment>
<dbReference type="SUPFAM" id="SSF48452">
    <property type="entry name" value="TPR-like"/>
    <property type="match status" value="1"/>
</dbReference>
<keyword evidence="3" id="KW-0732">Signal</keyword>
<keyword evidence="9" id="KW-1185">Reference proteome</keyword>
<reference evidence="8 9" key="1">
    <citation type="submission" date="2020-09" db="EMBL/GenBank/DDBJ databases">
        <title>Novel species of Mucilaginibacter isolated from a glacier on the Tibetan Plateau.</title>
        <authorList>
            <person name="Liu Q."/>
            <person name="Xin Y.-H."/>
        </authorList>
    </citation>
    <scope>NUCLEOTIDE SEQUENCE [LARGE SCALE GENOMIC DNA]</scope>
    <source>
        <strain evidence="8 9">ZT4R22</strain>
    </source>
</reference>
<evidence type="ECO:0000256" key="3">
    <source>
        <dbReference type="ARBA" id="ARBA00022729"/>
    </source>
</evidence>
<comment type="caution">
    <text evidence="8">The sequence shown here is derived from an EMBL/GenBank/DDBJ whole genome shotgun (WGS) entry which is preliminary data.</text>
</comment>
<evidence type="ECO:0000313" key="9">
    <source>
        <dbReference type="Proteomes" id="UP000606600"/>
    </source>
</evidence>
<comment type="subcellular location">
    <subcellularLocation>
        <location evidence="1">Cell outer membrane</location>
    </subcellularLocation>
</comment>
<name>A0ABR7WLG7_9SPHI</name>
<proteinExistence type="inferred from homology"/>
<evidence type="ECO:0000256" key="5">
    <source>
        <dbReference type="ARBA" id="ARBA00023237"/>
    </source>
</evidence>
<organism evidence="8 9">
    <name type="scientific">Mucilaginibacter pankratovii</name>
    <dbReference type="NCBI Taxonomy" id="2772110"/>
    <lineage>
        <taxon>Bacteria</taxon>
        <taxon>Pseudomonadati</taxon>
        <taxon>Bacteroidota</taxon>
        <taxon>Sphingobacteriia</taxon>
        <taxon>Sphingobacteriales</taxon>
        <taxon>Sphingobacteriaceae</taxon>
        <taxon>Mucilaginibacter</taxon>
    </lineage>
</organism>
<sequence length="604" mass="67847">MKRIVIAAFATCILTLSLSCKKGFLDQVPDDRLTLDETFRNRNSAEKFLANVYSVIPDEASQRFPGSDNNIGEWTGGSDEAEYDWGFVATQNINNGTYDASSGFVSGFWTTYYRGIRSAGIFMDNVDKVSDLPSSLKVQYKAEARALRAMYYFWLMRIYGPVVITGDKSINPDASFDDVQLPRSSFDECVTYVTSELDAAMADLPLKASNTNNYGRINRAYAMAIKSQVLLYAASPLFNGNTDYSSMQNADGKKLISDQYDASKWKKAADAAKAFIDQFVPTQFDLYRVNDASGNYSPYLSTRDVMLVDWNKEVIYARIDAGITNRAYELAPYHSGYADEVRGSGGLGATQAMVDAYFTANGRSIDDPASGYVKTGFSDFQAPYDDKARRTYNQWANREPRFYVGITYNGSKWLNTNSGEVITETYNTANSGKQTGGNDYSPTGYIVRKNIVTGDWRQGGRSWVMLRLAEIYLNYAEALNEAEPGNADVLKYVNLIRNRAGVPEYGSANLPVPAGQAAMRDAIRRERRVELAFENSRFFDTRRWKIAEVTDNGPFKALNISANLPEFYNLVTFENRVFNKRHYLYPIPQKDVDSDKQLVQNTGW</sequence>
<dbReference type="InterPro" id="IPR011990">
    <property type="entry name" value="TPR-like_helical_dom_sf"/>
</dbReference>
<feature type="domain" description="SusD-like N-terminal" evidence="7">
    <location>
        <begin position="24"/>
        <end position="231"/>
    </location>
</feature>
<dbReference type="Pfam" id="PF07980">
    <property type="entry name" value="SusD_RagB"/>
    <property type="match status" value="1"/>
</dbReference>
<dbReference type="InterPro" id="IPR033985">
    <property type="entry name" value="SusD-like_N"/>
</dbReference>
<accession>A0ABR7WLG7</accession>
<evidence type="ECO:0000259" key="7">
    <source>
        <dbReference type="Pfam" id="PF14322"/>
    </source>
</evidence>
<evidence type="ECO:0000313" key="8">
    <source>
        <dbReference type="EMBL" id="MBD1363159.1"/>
    </source>
</evidence>
<keyword evidence="5" id="KW-0998">Cell outer membrane</keyword>
<evidence type="ECO:0000256" key="2">
    <source>
        <dbReference type="ARBA" id="ARBA00006275"/>
    </source>
</evidence>
<dbReference type="Pfam" id="PF14322">
    <property type="entry name" value="SusD-like_3"/>
    <property type="match status" value="1"/>
</dbReference>
<feature type="domain" description="RagB/SusD" evidence="6">
    <location>
        <begin position="324"/>
        <end position="604"/>
    </location>
</feature>
<evidence type="ECO:0000259" key="6">
    <source>
        <dbReference type="Pfam" id="PF07980"/>
    </source>
</evidence>
<protein>
    <submittedName>
        <fullName evidence="8">RagB/SusD family nutrient uptake outer membrane protein</fullName>
    </submittedName>
</protein>
<dbReference type="Gene3D" id="1.25.40.390">
    <property type="match status" value="1"/>
</dbReference>
<dbReference type="PROSITE" id="PS51257">
    <property type="entry name" value="PROKAR_LIPOPROTEIN"/>
    <property type="match status" value="1"/>
</dbReference>
<dbReference type="Proteomes" id="UP000606600">
    <property type="component" value="Unassembled WGS sequence"/>
</dbReference>
<keyword evidence="4" id="KW-0472">Membrane</keyword>
<dbReference type="RefSeq" id="WP_191187824.1">
    <property type="nucleotide sequence ID" value="NZ_JACWMY010000002.1"/>
</dbReference>